<gene>
    <name evidence="4" type="ORF">MGYG_00824</name>
</gene>
<dbReference type="FunCoup" id="E5R205">
    <property type="interactions" value="76"/>
</dbReference>
<dbReference type="PANTHER" id="PTHR12184:SF1">
    <property type="entry name" value="UBIQUINOL-CYTOCHROME-C REDUCTASE COMPLEX ASSEMBLY FACTOR 1"/>
    <property type="match status" value="1"/>
</dbReference>
<dbReference type="GO" id="GO:0034551">
    <property type="term" value="P:mitochondrial respiratory chain complex III assembly"/>
    <property type="evidence" value="ECO:0007669"/>
    <property type="project" value="TreeGrafter"/>
</dbReference>
<dbReference type="AlphaFoldDB" id="E5R205"/>
<dbReference type="InterPro" id="IPR021150">
    <property type="entry name" value="Ubiq_cyt_c_chap"/>
</dbReference>
<evidence type="ECO:0000313" key="5">
    <source>
        <dbReference type="Proteomes" id="UP000002669"/>
    </source>
</evidence>
<protein>
    <submittedName>
        <fullName evidence="4">CBP3</fullName>
    </submittedName>
</protein>
<evidence type="ECO:0000256" key="1">
    <source>
        <dbReference type="ARBA" id="ARBA00006407"/>
    </source>
</evidence>
<evidence type="ECO:0000313" key="4">
    <source>
        <dbReference type="EMBL" id="EFQ97784.1"/>
    </source>
</evidence>
<dbReference type="InterPro" id="IPR007129">
    <property type="entry name" value="Ubiqinol_cyt_c_chaperone_CPB3"/>
</dbReference>
<dbReference type="HOGENOM" id="CLU_053729_1_0_1"/>
<dbReference type="Pfam" id="PF03981">
    <property type="entry name" value="Ubiq_cyt_C_chap"/>
    <property type="match status" value="1"/>
</dbReference>
<dbReference type="VEuPathDB" id="FungiDB:MGYG_00824"/>
<accession>E5R205</accession>
<name>E5R205_ARTGP</name>
<dbReference type="RefSeq" id="XP_003176736.1">
    <property type="nucleotide sequence ID" value="XM_003176688.1"/>
</dbReference>
<feature type="domain" description="Ubiquinol-cytochrome c chaperone" evidence="3">
    <location>
        <begin position="147"/>
        <end position="291"/>
    </location>
</feature>
<dbReference type="InParanoid" id="E5R205"/>
<dbReference type="EMBL" id="DS989822">
    <property type="protein sequence ID" value="EFQ97784.1"/>
    <property type="molecule type" value="Genomic_DNA"/>
</dbReference>
<dbReference type="eggNOG" id="KOG2873">
    <property type="taxonomic scope" value="Eukaryota"/>
</dbReference>
<evidence type="ECO:0000259" key="3">
    <source>
        <dbReference type="Pfam" id="PF03981"/>
    </source>
</evidence>
<comment type="similarity">
    <text evidence="1">Belongs to the CBP3 family.</text>
</comment>
<dbReference type="GeneID" id="10032058"/>
<dbReference type="PANTHER" id="PTHR12184">
    <property type="entry name" value="UBIQUINOL-CYTOCHROME C REDUCTASE COMPLEX ASSEMBLY FACTOR 1 FAMILY MEMBER"/>
    <property type="match status" value="1"/>
</dbReference>
<sequence>MSRSRCWAQVGQAAKKQLTARQQCEYAKKSLLGTSNRTLSSSARSLQPVSSSNGSGRSCGRRDGVAWSITAGDSRVRTAIPTAYMTKREMSGIRGTYMAYGLAKRLFAACSEQADYSISEKLRKAEQVPKAESGEEIGEGSGWWYDELGLSPTFSSWAHVTFIHMYLITARLRALPSPENFQAYNRYLFEHFSQESERRMVEVHGITSRGIRVTYLKDLFEQWRGAIAAYDEGLVRGDAQLAAAVWRNLFKGLATDHKGEELDWAKIAKVVMYMRRSLDKLAEFEDTDLLTEFAKGAGSETFFSTAELVIPEQEDESAQSSNLGPLGKPLGQPRVV</sequence>
<feature type="region of interest" description="Disordered" evidence="2">
    <location>
        <begin position="314"/>
        <end position="336"/>
    </location>
</feature>
<feature type="region of interest" description="Disordered" evidence="2">
    <location>
        <begin position="37"/>
        <end position="60"/>
    </location>
</feature>
<dbReference type="Proteomes" id="UP000002669">
    <property type="component" value="Unassembled WGS sequence"/>
</dbReference>
<dbReference type="STRING" id="535722.E5R205"/>
<keyword evidence="5" id="KW-1185">Reference proteome</keyword>
<feature type="compositionally biased region" description="Polar residues" evidence="2">
    <location>
        <begin position="37"/>
        <end position="49"/>
    </location>
</feature>
<proteinExistence type="inferred from homology"/>
<organism evidence="5">
    <name type="scientific">Arthroderma gypseum (strain ATCC MYA-4604 / CBS 118893)</name>
    <name type="common">Microsporum gypseum</name>
    <dbReference type="NCBI Taxonomy" id="535722"/>
    <lineage>
        <taxon>Eukaryota</taxon>
        <taxon>Fungi</taxon>
        <taxon>Dikarya</taxon>
        <taxon>Ascomycota</taxon>
        <taxon>Pezizomycotina</taxon>
        <taxon>Eurotiomycetes</taxon>
        <taxon>Eurotiomycetidae</taxon>
        <taxon>Onygenales</taxon>
        <taxon>Arthrodermataceae</taxon>
        <taxon>Nannizzia</taxon>
    </lineage>
</organism>
<evidence type="ECO:0000256" key="2">
    <source>
        <dbReference type="SAM" id="MobiDB-lite"/>
    </source>
</evidence>
<dbReference type="GO" id="GO:0005739">
    <property type="term" value="C:mitochondrion"/>
    <property type="evidence" value="ECO:0007669"/>
    <property type="project" value="TreeGrafter"/>
</dbReference>
<dbReference type="OrthoDB" id="10253878at2759"/>
<dbReference type="OMA" id="IQWRGII"/>
<reference evidence="5" key="1">
    <citation type="journal article" date="2012" name="MBio">
        <title>Comparative genome analysis of Trichophyton rubrum and related dermatophytes reveals candidate genes involved in infection.</title>
        <authorList>
            <person name="Martinez D.A."/>
            <person name="Oliver B.G."/>
            <person name="Graeser Y."/>
            <person name="Goldberg J.M."/>
            <person name="Li W."/>
            <person name="Martinez-Rossi N.M."/>
            <person name="Monod M."/>
            <person name="Shelest E."/>
            <person name="Barton R.C."/>
            <person name="Birch E."/>
            <person name="Brakhage A.A."/>
            <person name="Chen Z."/>
            <person name="Gurr S.J."/>
            <person name="Heiman D."/>
            <person name="Heitman J."/>
            <person name="Kosti I."/>
            <person name="Rossi A."/>
            <person name="Saif S."/>
            <person name="Samalova M."/>
            <person name="Saunders C.W."/>
            <person name="Shea T."/>
            <person name="Summerbell R.C."/>
            <person name="Xu J."/>
            <person name="Young S."/>
            <person name="Zeng Q."/>
            <person name="Birren B.W."/>
            <person name="Cuomo C.A."/>
            <person name="White T.C."/>
        </authorList>
    </citation>
    <scope>NUCLEOTIDE SEQUENCE [LARGE SCALE GENOMIC DNA]</scope>
    <source>
        <strain evidence="5">ATCC MYA-4604 / CBS 118893</strain>
    </source>
</reference>